<evidence type="ECO:0000313" key="2">
    <source>
        <dbReference type="Proteomes" id="UP001148629"/>
    </source>
</evidence>
<reference evidence="1" key="1">
    <citation type="submission" date="2022-08" db="EMBL/GenBank/DDBJ databases">
        <title>Genome Sequence of Fusarium decemcellulare.</title>
        <authorList>
            <person name="Buettner E."/>
        </authorList>
    </citation>
    <scope>NUCLEOTIDE SEQUENCE</scope>
    <source>
        <strain evidence="1">Babe19</strain>
    </source>
</reference>
<protein>
    <submittedName>
        <fullName evidence="1">Uncharacterized protein</fullName>
    </submittedName>
</protein>
<accession>A0ACC1SG41</accession>
<gene>
    <name evidence="1" type="ORF">NM208_g5659</name>
</gene>
<comment type="caution">
    <text evidence="1">The sequence shown here is derived from an EMBL/GenBank/DDBJ whole genome shotgun (WGS) entry which is preliminary data.</text>
</comment>
<proteinExistence type="predicted"/>
<sequence>MSAITPSPASKEVPATKLEHSSTASSIRPGETHAVEDSAVADFYGSAVNESYRLKSELIAEHLSQIGTGRFQWYLFIINGCGWMIDNFWSQGITAIRPPVGNEFSDISRLSFSSVAYYVGLIVGAFFWGTAADVIGRKPAFNSTILYGGIFACASAGAQNFTAFCCLWAVIGTAAGGNVPVDSIVFLEFVPQSHQWLLVTLSAWWNLGQVIVSLLAWVFLANFACTDAATCTREDNMGWRYLMITLGGIAIFLGLIRILVFKIPESPRYLLSKGKDAEAVAAVNHIARFNRKPESLTIDMLQEIDIRLRTSSTAPQTAEPIDEESATTPSKLTMMQIIKENFKEFSLDSYRKLFAGRKMAQHSSVTFLIWLTIGVAYPLYFAFIPSYLEQKASYSANTSFNYTYMVYCIVSAVGIVGPISAGFLVETRFGRRWMMAISSVLTGAFLFAYTSVGTQAADIGFQCATAILGNFEYAIMFAFTPESFPGPVRGTGTGVAATLLRLGGLAASFVSTYGGYTVVPIYASAALWIVVGFFCIALPYETHGHASI</sequence>
<organism evidence="1 2">
    <name type="scientific">Fusarium decemcellulare</name>
    <dbReference type="NCBI Taxonomy" id="57161"/>
    <lineage>
        <taxon>Eukaryota</taxon>
        <taxon>Fungi</taxon>
        <taxon>Dikarya</taxon>
        <taxon>Ascomycota</taxon>
        <taxon>Pezizomycotina</taxon>
        <taxon>Sordariomycetes</taxon>
        <taxon>Hypocreomycetidae</taxon>
        <taxon>Hypocreales</taxon>
        <taxon>Nectriaceae</taxon>
        <taxon>Fusarium</taxon>
        <taxon>Fusarium decemcellulare species complex</taxon>
    </lineage>
</organism>
<dbReference type="Proteomes" id="UP001148629">
    <property type="component" value="Unassembled WGS sequence"/>
</dbReference>
<name>A0ACC1SG41_9HYPO</name>
<keyword evidence="2" id="KW-1185">Reference proteome</keyword>
<dbReference type="EMBL" id="JANRMS010000484">
    <property type="protein sequence ID" value="KAJ3539019.1"/>
    <property type="molecule type" value="Genomic_DNA"/>
</dbReference>
<evidence type="ECO:0000313" key="1">
    <source>
        <dbReference type="EMBL" id="KAJ3539019.1"/>
    </source>
</evidence>